<accession>A0A6L7F1Z0</accession>
<proteinExistence type="predicted"/>
<dbReference type="SUPFAM" id="SSF140453">
    <property type="entry name" value="EsxAB dimer-like"/>
    <property type="match status" value="1"/>
</dbReference>
<gene>
    <name evidence="2" type="ORF">GRQ65_06225</name>
</gene>
<sequence>MTQQSGEMKAGEGTLKAAAEMVDKARSKFMTDSGKLSNDIESLQAKWQGQGGTAFFNLQRAWKEKHEKIVGALSEFEASLRSTEKDNVTTDQSQSDYMAKNNARLGGVQSY</sequence>
<dbReference type="InterPro" id="IPR036689">
    <property type="entry name" value="ESAT-6-like_sf"/>
</dbReference>
<evidence type="ECO:0000313" key="2">
    <source>
        <dbReference type="EMBL" id="MXG89144.1"/>
    </source>
</evidence>
<comment type="caution">
    <text evidence="2">The sequence shown here is derived from an EMBL/GenBank/DDBJ whole genome shotgun (WGS) entry which is preliminary data.</text>
</comment>
<dbReference type="Gene3D" id="1.10.287.1060">
    <property type="entry name" value="ESAT-6-like"/>
    <property type="match status" value="1"/>
</dbReference>
<dbReference type="EMBL" id="WUEK01000003">
    <property type="protein sequence ID" value="MXG89144.1"/>
    <property type="molecule type" value="Genomic_DNA"/>
</dbReference>
<dbReference type="AlphaFoldDB" id="A0A6L7F1Z0"/>
<protein>
    <submittedName>
        <fullName evidence="2">WXG100 family type VII secretion target</fullName>
    </submittedName>
</protein>
<dbReference type="Proteomes" id="UP000473325">
    <property type="component" value="Unassembled WGS sequence"/>
</dbReference>
<feature type="region of interest" description="Disordered" evidence="1">
    <location>
        <begin position="82"/>
        <end position="111"/>
    </location>
</feature>
<evidence type="ECO:0000256" key="1">
    <source>
        <dbReference type="SAM" id="MobiDB-lite"/>
    </source>
</evidence>
<dbReference type="Pfam" id="PF06013">
    <property type="entry name" value="WXG100"/>
    <property type="match status" value="1"/>
</dbReference>
<dbReference type="RefSeq" id="WP_160876265.1">
    <property type="nucleotide sequence ID" value="NZ_WUEK01000003.1"/>
</dbReference>
<reference evidence="2 3" key="1">
    <citation type="submission" date="2019-12" db="EMBL/GenBank/DDBJ databases">
        <authorList>
            <person name="Kun Z."/>
        </authorList>
    </citation>
    <scope>NUCLEOTIDE SEQUENCE [LARGE SCALE GENOMIC DNA]</scope>
    <source>
        <strain evidence="2 3">YIM 123512</strain>
    </source>
</reference>
<dbReference type="InterPro" id="IPR010310">
    <property type="entry name" value="T7SS_ESAT-6-like"/>
</dbReference>
<name>A0A6L7F1Z0_9ACTN</name>
<dbReference type="NCBIfam" id="TIGR03930">
    <property type="entry name" value="WXG100_ESAT6"/>
    <property type="match status" value="1"/>
</dbReference>
<evidence type="ECO:0000313" key="3">
    <source>
        <dbReference type="Proteomes" id="UP000473325"/>
    </source>
</evidence>
<organism evidence="2 3">
    <name type="scientific">Nocardioides flavescens</name>
    <dbReference type="NCBI Taxonomy" id="2691959"/>
    <lineage>
        <taxon>Bacteria</taxon>
        <taxon>Bacillati</taxon>
        <taxon>Actinomycetota</taxon>
        <taxon>Actinomycetes</taxon>
        <taxon>Propionibacteriales</taxon>
        <taxon>Nocardioidaceae</taxon>
        <taxon>Nocardioides</taxon>
    </lineage>
</organism>
<keyword evidence="3" id="KW-1185">Reference proteome</keyword>